<dbReference type="EMBL" id="JAAGBB010000024">
    <property type="protein sequence ID" value="MBR0666586.1"/>
    <property type="molecule type" value="Genomic_DNA"/>
</dbReference>
<dbReference type="InterPro" id="IPR021957">
    <property type="entry name" value="DUF3574"/>
</dbReference>
<sequence length="97" mass="11199">MVELNAYLGGNVSEADWQRFQTQILTPAFPEGMTVAWARGQWRNPDNGRQVREATRVLTILAGEDTRDRFNPVENAYRERFRQRSVLVTTRRVCGSL</sequence>
<gene>
    <name evidence="1" type="ORF">GXW71_19665</name>
</gene>
<reference evidence="2" key="1">
    <citation type="journal article" date="2021" name="Syst. Appl. Microbiol.">
        <title>Roseomonas hellenica sp. nov., isolated from roots of wild-growing Alkanna tinctoria.</title>
        <authorList>
            <person name="Rat A."/>
            <person name="Naranjo H.D."/>
            <person name="Lebbe L."/>
            <person name="Cnockaert M."/>
            <person name="Krigas N."/>
            <person name="Grigoriadou K."/>
            <person name="Maloupa E."/>
            <person name="Willems A."/>
        </authorList>
    </citation>
    <scope>NUCLEOTIDE SEQUENCE [LARGE SCALE GENOMIC DNA]</scope>
    <source>
        <strain evidence="2">LMG 31523</strain>
    </source>
</reference>
<dbReference type="Proteomes" id="UP001196870">
    <property type="component" value="Unassembled WGS sequence"/>
</dbReference>
<name>A0ABS5F238_9PROT</name>
<proteinExistence type="predicted"/>
<accession>A0ABS5F238</accession>
<evidence type="ECO:0000313" key="1">
    <source>
        <dbReference type="EMBL" id="MBR0666586.1"/>
    </source>
</evidence>
<dbReference type="Pfam" id="PF12098">
    <property type="entry name" value="DUF3574"/>
    <property type="match status" value="1"/>
</dbReference>
<protein>
    <submittedName>
        <fullName evidence="1">DUF3574 domain-containing protein</fullName>
    </submittedName>
</protein>
<dbReference type="RefSeq" id="WP_211854285.1">
    <property type="nucleotide sequence ID" value="NZ_JAAGBB010000024.1"/>
</dbReference>
<organism evidence="1 2">
    <name type="scientific">Plastoroseomonas hellenica</name>
    <dbReference type="NCBI Taxonomy" id="2687306"/>
    <lineage>
        <taxon>Bacteria</taxon>
        <taxon>Pseudomonadati</taxon>
        <taxon>Pseudomonadota</taxon>
        <taxon>Alphaproteobacteria</taxon>
        <taxon>Acetobacterales</taxon>
        <taxon>Acetobacteraceae</taxon>
        <taxon>Plastoroseomonas</taxon>
    </lineage>
</organism>
<evidence type="ECO:0000313" key="2">
    <source>
        <dbReference type="Proteomes" id="UP001196870"/>
    </source>
</evidence>
<keyword evidence="2" id="KW-1185">Reference proteome</keyword>
<comment type="caution">
    <text evidence="1">The sequence shown here is derived from an EMBL/GenBank/DDBJ whole genome shotgun (WGS) entry which is preliminary data.</text>
</comment>